<dbReference type="AlphaFoldDB" id="A0A179I8Q8"/>
<organism evidence="19 20">
    <name type="scientific">Cordyceps confragosa</name>
    <name type="common">Lecanicillium lecanii</name>
    <dbReference type="NCBI Taxonomy" id="2714763"/>
    <lineage>
        <taxon>Eukaryota</taxon>
        <taxon>Fungi</taxon>
        <taxon>Dikarya</taxon>
        <taxon>Ascomycota</taxon>
        <taxon>Pezizomycotina</taxon>
        <taxon>Sordariomycetes</taxon>
        <taxon>Hypocreomycetidae</taxon>
        <taxon>Hypocreales</taxon>
        <taxon>Cordycipitaceae</taxon>
        <taxon>Akanthomyces</taxon>
    </lineage>
</organism>
<dbReference type="InterPro" id="IPR001563">
    <property type="entry name" value="Peptidase_S10"/>
</dbReference>
<evidence type="ECO:0000256" key="1">
    <source>
        <dbReference type="ARBA" id="ARBA00001003"/>
    </source>
</evidence>
<evidence type="ECO:0000256" key="15">
    <source>
        <dbReference type="RuleBase" id="RU361156"/>
    </source>
</evidence>
<keyword evidence="9 15" id="KW-0378">Hydrolase</keyword>
<evidence type="ECO:0000256" key="18">
    <source>
        <dbReference type="SAM" id="SignalP"/>
    </source>
</evidence>
<dbReference type="EMBL" id="LUKN01002447">
    <property type="protein sequence ID" value="OAQ99066.1"/>
    <property type="molecule type" value="Genomic_DNA"/>
</dbReference>
<evidence type="ECO:0000256" key="11">
    <source>
        <dbReference type="ARBA" id="ARBA00023034"/>
    </source>
</evidence>
<keyword evidence="13" id="KW-0325">Glycoprotein</keyword>
<evidence type="ECO:0000256" key="12">
    <source>
        <dbReference type="ARBA" id="ARBA00023136"/>
    </source>
</evidence>
<name>A0A179I8Q8_CORDF</name>
<evidence type="ECO:0000256" key="16">
    <source>
        <dbReference type="SAM" id="MobiDB-lite"/>
    </source>
</evidence>
<proteinExistence type="inferred from homology"/>
<feature type="non-terminal residue" evidence="19">
    <location>
        <position position="1"/>
    </location>
</feature>
<keyword evidence="20" id="KW-1185">Reference proteome</keyword>
<evidence type="ECO:0000256" key="2">
    <source>
        <dbReference type="ARBA" id="ARBA00004393"/>
    </source>
</evidence>
<dbReference type="GO" id="GO:0006915">
    <property type="term" value="P:apoptotic process"/>
    <property type="evidence" value="ECO:0007669"/>
    <property type="project" value="UniProtKB-KW"/>
</dbReference>
<keyword evidence="8 18" id="KW-0732">Signal</keyword>
<gene>
    <name evidence="19" type="ORF">LLEC1_05819</name>
</gene>
<dbReference type="PANTHER" id="PTHR11802:SF190">
    <property type="entry name" value="PHEROMONE-PROCESSING CARBOXYPEPTIDASE KEX1"/>
    <property type="match status" value="1"/>
</dbReference>
<evidence type="ECO:0000256" key="10">
    <source>
        <dbReference type="ARBA" id="ARBA00022989"/>
    </source>
</evidence>
<dbReference type="PRINTS" id="PR00724">
    <property type="entry name" value="CRBOXYPTASEC"/>
</dbReference>
<evidence type="ECO:0000313" key="20">
    <source>
        <dbReference type="Proteomes" id="UP000243081"/>
    </source>
</evidence>
<evidence type="ECO:0000256" key="14">
    <source>
        <dbReference type="ARBA" id="ARBA00037042"/>
    </source>
</evidence>
<dbReference type="OrthoDB" id="443318at2759"/>
<dbReference type="EC" id="3.4.16.-" evidence="15"/>
<evidence type="ECO:0000256" key="7">
    <source>
        <dbReference type="ARBA" id="ARBA00022703"/>
    </source>
</evidence>
<dbReference type="OMA" id="EMADQFV"/>
<keyword evidence="5 15" id="KW-0645">Protease</keyword>
<keyword evidence="12 17" id="KW-0472">Membrane</keyword>
<keyword evidence="7" id="KW-0053">Apoptosis</keyword>
<accession>A0A179I8Q8</accession>
<dbReference type="GO" id="GO:0004185">
    <property type="term" value="F:serine-type carboxypeptidase activity"/>
    <property type="evidence" value="ECO:0007669"/>
    <property type="project" value="UniProtKB-UniRule"/>
</dbReference>
<feature type="compositionally biased region" description="Basic and acidic residues" evidence="16">
    <location>
        <begin position="602"/>
        <end position="622"/>
    </location>
</feature>
<evidence type="ECO:0000256" key="4">
    <source>
        <dbReference type="ARBA" id="ARBA00022645"/>
    </source>
</evidence>
<evidence type="ECO:0000256" key="8">
    <source>
        <dbReference type="ARBA" id="ARBA00022729"/>
    </source>
</evidence>
<dbReference type="Gene3D" id="3.40.50.1820">
    <property type="entry name" value="alpha/beta hydrolase"/>
    <property type="match status" value="1"/>
</dbReference>
<protein>
    <recommendedName>
        <fullName evidence="15">Carboxypeptidase</fullName>
        <ecNumber evidence="15">3.4.16.-</ecNumber>
    </recommendedName>
</protein>
<keyword evidence="6 17" id="KW-0812">Transmembrane</keyword>
<feature type="transmembrane region" description="Helical" evidence="17">
    <location>
        <begin position="528"/>
        <end position="545"/>
    </location>
</feature>
<dbReference type="FunFam" id="3.40.50.1820:FF:000121">
    <property type="entry name" value="Carboxypeptidase D"/>
    <property type="match status" value="1"/>
</dbReference>
<dbReference type="GO" id="GO:0006508">
    <property type="term" value="P:proteolysis"/>
    <property type="evidence" value="ECO:0007669"/>
    <property type="project" value="UniProtKB-KW"/>
</dbReference>
<keyword evidence="4 15" id="KW-0121">Carboxypeptidase</keyword>
<dbReference type="PANTHER" id="PTHR11802">
    <property type="entry name" value="SERINE PROTEASE FAMILY S10 SERINE CARBOXYPEPTIDASE"/>
    <property type="match status" value="1"/>
</dbReference>
<dbReference type="PROSITE" id="PS00131">
    <property type="entry name" value="CARBOXYPEPT_SER_SER"/>
    <property type="match status" value="1"/>
</dbReference>
<dbReference type="Pfam" id="PF00450">
    <property type="entry name" value="Peptidase_S10"/>
    <property type="match status" value="1"/>
</dbReference>
<evidence type="ECO:0000313" key="19">
    <source>
        <dbReference type="EMBL" id="OAQ99066.1"/>
    </source>
</evidence>
<evidence type="ECO:0000256" key="5">
    <source>
        <dbReference type="ARBA" id="ARBA00022670"/>
    </source>
</evidence>
<evidence type="ECO:0000256" key="3">
    <source>
        <dbReference type="ARBA" id="ARBA00009431"/>
    </source>
</evidence>
<comment type="subcellular location">
    <subcellularLocation>
        <location evidence="2">Golgi apparatus</location>
        <location evidence="2">trans-Golgi network membrane</location>
        <topology evidence="2">Single-pass type I membrane protein</topology>
    </subcellularLocation>
</comment>
<evidence type="ECO:0000256" key="9">
    <source>
        <dbReference type="ARBA" id="ARBA00022801"/>
    </source>
</evidence>
<feature type="region of interest" description="Disordered" evidence="16">
    <location>
        <begin position="590"/>
        <end position="622"/>
    </location>
</feature>
<dbReference type="InterPro" id="IPR018202">
    <property type="entry name" value="Ser_caboxypep_ser_AS"/>
</dbReference>
<dbReference type="Proteomes" id="UP000243081">
    <property type="component" value="Unassembled WGS sequence"/>
</dbReference>
<reference evidence="19 20" key="1">
    <citation type="submission" date="2016-03" db="EMBL/GenBank/DDBJ databases">
        <title>Fine-scale spatial genetic structure of a fungal parasite of coffee scale insects.</title>
        <authorList>
            <person name="Jackson D."/>
            <person name="Zemenick K.A."/>
            <person name="Malloure B."/>
            <person name="Quandt C.A."/>
            <person name="James T.Y."/>
        </authorList>
    </citation>
    <scope>NUCLEOTIDE SEQUENCE [LARGE SCALE GENOMIC DNA]</scope>
    <source>
        <strain evidence="19 20">UM487</strain>
    </source>
</reference>
<sequence length="622" mass="68880">RTDAATSATWAMASVASIPGPRRWLAAAALALGPLAALADKSAAEYYVHKLPGIPDDQAPVKMHAGHIEINPDSNGNLFFWHFQNKHIANKQRTIIWVNGGPGCSSEDGALMEIGPYRLKDKDTLVANNGSWNEFANLLFVDNPVGTGFSYANTDSYVHELTEMATQFVQFLEKFFAIFPEYSRDDIYIAGESYAGQYIPHIARAILDRNSERPDKWSLQGILLGNPWMSPSEQYDSYLKFAFEKGLVDQDSETGKRLKAMERVCHTMMASDPGKVSYGECEEILTELLLATRKKGAGDQECTNMYDVRLKDSYPSCGMNWPPDLTAVTPYLRRDDVVSALNINSEKKTGWQECSGGVSVAFRPETSKPSVELMPGLLSEIPVLIFSGAEDLICNHIGTEDLIENLNWNGGKGFEVTPGNRAPRRNWTFEGTDAGFWQSARNLTYVVFNDASHMVPFNYPRRSRDMLDRFMGVDISSIGGDPTDSRIDGEKGLETTVGGSVNPKESEEAVKQKLKEAKWEAYRRSGEVILVFVILGALGFIFFVWRQRRKGAAYSALRGEEPIGSSRHMPAGDIEAQEEGIALQSNILPTDKYSVGDDSDDDGARPAKSVEKGKQKSESRDD</sequence>
<comment type="catalytic activity">
    <reaction evidence="1">
        <text>Preferential release of a C-terminal arginine or lysine residue.</text>
        <dbReference type="EC" id="3.4.16.6"/>
    </reaction>
</comment>
<dbReference type="GO" id="GO:0005802">
    <property type="term" value="C:trans-Golgi network"/>
    <property type="evidence" value="ECO:0007669"/>
    <property type="project" value="TreeGrafter"/>
</dbReference>
<feature type="signal peptide" evidence="18">
    <location>
        <begin position="1"/>
        <end position="39"/>
    </location>
</feature>
<dbReference type="SUPFAM" id="SSF53474">
    <property type="entry name" value="alpha/beta-Hydrolases"/>
    <property type="match status" value="1"/>
</dbReference>
<comment type="similarity">
    <text evidence="3 15">Belongs to the peptidase S10 family.</text>
</comment>
<feature type="chain" id="PRO_5008104266" description="Carboxypeptidase" evidence="18">
    <location>
        <begin position="40"/>
        <end position="622"/>
    </location>
</feature>
<comment type="caution">
    <text evidence="19">The sequence shown here is derived from an EMBL/GenBank/DDBJ whole genome shotgun (WGS) entry which is preliminary data.</text>
</comment>
<keyword evidence="10 17" id="KW-1133">Transmembrane helix</keyword>
<evidence type="ECO:0000256" key="6">
    <source>
        <dbReference type="ARBA" id="ARBA00022692"/>
    </source>
</evidence>
<dbReference type="InterPro" id="IPR029058">
    <property type="entry name" value="AB_hydrolase_fold"/>
</dbReference>
<evidence type="ECO:0000256" key="13">
    <source>
        <dbReference type="ARBA" id="ARBA00023180"/>
    </source>
</evidence>
<comment type="function">
    <text evidence="14">Protease with a carboxypeptidase B-like function involved in the C-terminal processing of the lysine and arginine residues from protein precursors. Promotes cell fusion and is involved in the programmed cell death.</text>
</comment>
<keyword evidence="11" id="KW-0333">Golgi apparatus</keyword>
<evidence type="ECO:0000256" key="17">
    <source>
        <dbReference type="SAM" id="Phobius"/>
    </source>
</evidence>